<name>A0A0K8V188_BACLA</name>
<accession>A0A0K8V188</accession>
<proteinExistence type="predicted"/>
<protein>
    <submittedName>
        <fullName evidence="1">Uncharacterized protein</fullName>
    </submittedName>
</protein>
<gene>
    <name evidence="1" type="ORF">c0_g1_i1</name>
</gene>
<dbReference type="AlphaFoldDB" id="A0A0K8V188"/>
<reference evidence="1" key="1">
    <citation type="submission" date="2015-06" db="EMBL/GenBank/DDBJ databases">
        <authorList>
            <person name="Hoefler B.C."/>
            <person name="Straight P.D."/>
        </authorList>
    </citation>
    <scope>NUCLEOTIDE SEQUENCE</scope>
</reference>
<feature type="non-terminal residue" evidence="1">
    <location>
        <position position="1"/>
    </location>
</feature>
<evidence type="ECO:0000313" key="1">
    <source>
        <dbReference type="EMBL" id="JAI32692.1"/>
    </source>
</evidence>
<organism evidence="1">
    <name type="scientific">Bactrocera latifrons</name>
    <name type="common">Malaysian fruit fly</name>
    <name type="synonym">Chaetodacus latifrons</name>
    <dbReference type="NCBI Taxonomy" id="174628"/>
    <lineage>
        <taxon>Eukaryota</taxon>
        <taxon>Metazoa</taxon>
        <taxon>Ecdysozoa</taxon>
        <taxon>Arthropoda</taxon>
        <taxon>Hexapoda</taxon>
        <taxon>Insecta</taxon>
        <taxon>Pterygota</taxon>
        <taxon>Neoptera</taxon>
        <taxon>Endopterygota</taxon>
        <taxon>Diptera</taxon>
        <taxon>Brachycera</taxon>
        <taxon>Muscomorpha</taxon>
        <taxon>Tephritoidea</taxon>
        <taxon>Tephritidae</taxon>
        <taxon>Bactrocera</taxon>
        <taxon>Bactrocera</taxon>
    </lineage>
</organism>
<dbReference type="EMBL" id="GDHF01019622">
    <property type="protein sequence ID" value="JAI32692.1"/>
    <property type="molecule type" value="Transcribed_RNA"/>
</dbReference>
<sequence>NTHQSPRCEIRSQFSVLSNSGDKVMIFGDSAPPHMALIVSYNDSNTTCCTPITNACTSTKKSPSINTTLLPLTIVNTPTTSTPTLSTRSSSSLKLSSSTSSLTQITKTMHSDSLSQIAAFLTELPSPTSTSSSTRKTSLKTNTKNIGKTSAQCTTCNCRQALKQSRSQGSMTSKLKPNLKSKSKTKLNVQKCDNCTKCTHQNHNKSVRINTDNDTDTNSKSNCKNSNNTTTTCTDNVFSLYATEWSSSRHQQVHVCMRFVLD</sequence>